<sequence>MAAHNISTNKPPAPDYYQELTDLSNSLSSPTYITPGIGTRNTPIHGPARVTSPMPQPQHDPATDADDVTNSHSPSGMADDYDAPLRPSHPAAPLQAALDNAITALQLGGKSPAYLQPALVAVADFFNDDARLAATPVAALKLLVESDLRVRRAELLRVLRLMARFVDAAAKGLLPPGVSPEELAKKRARLEACRASFAQRGERLRAVVARREAQAWRERTDAAADRATKERAELAERRGNGEHKMSEEERLRKRGGKAAPLSDAGERMNVDG</sequence>
<evidence type="ECO:0000313" key="3">
    <source>
        <dbReference type="Proteomes" id="UP000007129"/>
    </source>
</evidence>
<accession>K2QJS6</accession>
<gene>
    <name evidence="2" type="ORF">MPH_12873</name>
</gene>
<protein>
    <submittedName>
        <fullName evidence="2">Uncharacterized protein</fullName>
    </submittedName>
</protein>
<dbReference type="Proteomes" id="UP000007129">
    <property type="component" value="Unassembled WGS sequence"/>
</dbReference>
<evidence type="ECO:0000313" key="2">
    <source>
        <dbReference type="EMBL" id="EKG10046.1"/>
    </source>
</evidence>
<proteinExistence type="predicted"/>
<feature type="region of interest" description="Disordered" evidence="1">
    <location>
        <begin position="219"/>
        <end position="272"/>
    </location>
</feature>
<organism evidence="2 3">
    <name type="scientific">Macrophomina phaseolina (strain MS6)</name>
    <name type="common">Charcoal rot fungus</name>
    <dbReference type="NCBI Taxonomy" id="1126212"/>
    <lineage>
        <taxon>Eukaryota</taxon>
        <taxon>Fungi</taxon>
        <taxon>Dikarya</taxon>
        <taxon>Ascomycota</taxon>
        <taxon>Pezizomycotina</taxon>
        <taxon>Dothideomycetes</taxon>
        <taxon>Dothideomycetes incertae sedis</taxon>
        <taxon>Botryosphaeriales</taxon>
        <taxon>Botryosphaeriaceae</taxon>
        <taxon>Macrophomina</taxon>
    </lineage>
</organism>
<feature type="compositionally biased region" description="Basic and acidic residues" evidence="1">
    <location>
        <begin position="219"/>
        <end position="251"/>
    </location>
</feature>
<dbReference type="EMBL" id="AHHD01000531">
    <property type="protein sequence ID" value="EKG10046.1"/>
    <property type="molecule type" value="Genomic_DNA"/>
</dbReference>
<dbReference type="HOGENOM" id="CLU_1023341_0_0_1"/>
<comment type="caution">
    <text evidence="2">The sequence shown here is derived from an EMBL/GenBank/DDBJ whole genome shotgun (WGS) entry which is preliminary data.</text>
</comment>
<evidence type="ECO:0000256" key="1">
    <source>
        <dbReference type="SAM" id="MobiDB-lite"/>
    </source>
</evidence>
<dbReference type="AlphaFoldDB" id="K2QJS6"/>
<dbReference type="VEuPathDB" id="FungiDB:MPH_12873"/>
<dbReference type="InParanoid" id="K2QJS6"/>
<feature type="region of interest" description="Disordered" evidence="1">
    <location>
        <begin position="36"/>
        <end position="90"/>
    </location>
</feature>
<reference evidence="2 3" key="1">
    <citation type="journal article" date="2012" name="BMC Genomics">
        <title>Tools to kill: Genome of one of the most destructive plant pathogenic fungi Macrophomina phaseolina.</title>
        <authorList>
            <person name="Islam M.S."/>
            <person name="Haque M.S."/>
            <person name="Islam M.M."/>
            <person name="Emdad E.M."/>
            <person name="Halim A."/>
            <person name="Hossen Q.M.M."/>
            <person name="Hossain M.Z."/>
            <person name="Ahmed B."/>
            <person name="Rahim S."/>
            <person name="Rahman M.S."/>
            <person name="Alam M.M."/>
            <person name="Hou S."/>
            <person name="Wan X."/>
            <person name="Saito J.A."/>
            <person name="Alam M."/>
        </authorList>
    </citation>
    <scope>NUCLEOTIDE SEQUENCE [LARGE SCALE GENOMIC DNA]</scope>
    <source>
        <strain evidence="2 3">MS6</strain>
    </source>
</reference>
<name>K2QJS6_MACPH</name>